<organism evidence="2 3">
    <name type="scientific">Extremus antarcticus</name>
    <dbReference type="NCBI Taxonomy" id="702011"/>
    <lineage>
        <taxon>Eukaryota</taxon>
        <taxon>Fungi</taxon>
        <taxon>Dikarya</taxon>
        <taxon>Ascomycota</taxon>
        <taxon>Pezizomycotina</taxon>
        <taxon>Dothideomycetes</taxon>
        <taxon>Dothideomycetidae</taxon>
        <taxon>Mycosphaerellales</taxon>
        <taxon>Extremaceae</taxon>
        <taxon>Extremus</taxon>
    </lineage>
</organism>
<proteinExistence type="predicted"/>
<feature type="transmembrane region" description="Helical" evidence="1">
    <location>
        <begin position="46"/>
        <end position="66"/>
    </location>
</feature>
<keyword evidence="1" id="KW-0812">Transmembrane</keyword>
<gene>
    <name evidence="2" type="ORF">LTR09_010409</name>
</gene>
<sequence length="362" mass="39552">MVSWKTIQTLGIFLGPILLPRAISYYRALRSRPASQIKPLSPRTSYALGILFLSGLLFFLSTLPFFHPENIFRLTSSRLGTSAGVLLTRLSALHPPKASDEKLRSIFDTGGLDARLLYARFGPNVLTTCPFATPGDRDAGQMYLIYAAPSMLAPHLLHLIALGVATSRSLSGSEGSKWRTVATIAGLALAAAELYYIANYDSTPNARSTRLTEVDFVYWKMHVYRGLAITTLDAVLGWVIWLQATGRAFITPPTTSDRIAGVSRGLEGVVGKARGLGIVRNGVVRNAEMRRRVDGYWVKEGEVMKDVFEVPEVLEAQRSALKRLDIARVGREAEGFLDGIFGNLQFVRPGGEAPAVQAAVEN</sequence>
<keyword evidence="3" id="KW-1185">Reference proteome</keyword>
<keyword evidence="1" id="KW-0472">Membrane</keyword>
<feature type="transmembrane region" description="Helical" evidence="1">
    <location>
        <begin position="178"/>
        <end position="198"/>
    </location>
</feature>
<reference evidence="2" key="1">
    <citation type="submission" date="2023-04" db="EMBL/GenBank/DDBJ databases">
        <title>Black Yeasts Isolated from many extreme environments.</title>
        <authorList>
            <person name="Coleine C."/>
            <person name="Stajich J.E."/>
            <person name="Selbmann L."/>
        </authorList>
    </citation>
    <scope>NUCLEOTIDE SEQUENCE</scope>
    <source>
        <strain evidence="2">CCFEE 5312</strain>
    </source>
</reference>
<protein>
    <recommendedName>
        <fullName evidence="4">Chorismate synthase protein</fullName>
    </recommendedName>
</protein>
<keyword evidence="1" id="KW-1133">Transmembrane helix</keyword>
<feature type="transmembrane region" description="Helical" evidence="1">
    <location>
        <begin position="143"/>
        <end position="166"/>
    </location>
</feature>
<dbReference type="PANTHER" id="PTHR39470">
    <property type="entry name" value="CHROMOSOME 10, WHOLE GENOME SHOTGUN SEQUENCE"/>
    <property type="match status" value="1"/>
</dbReference>
<dbReference type="AlphaFoldDB" id="A0AAJ0G536"/>
<evidence type="ECO:0000313" key="3">
    <source>
        <dbReference type="Proteomes" id="UP001271007"/>
    </source>
</evidence>
<evidence type="ECO:0008006" key="4">
    <source>
        <dbReference type="Google" id="ProtNLM"/>
    </source>
</evidence>
<evidence type="ECO:0000313" key="2">
    <source>
        <dbReference type="EMBL" id="KAK3048248.1"/>
    </source>
</evidence>
<feature type="transmembrane region" description="Helical" evidence="1">
    <location>
        <begin position="223"/>
        <end position="242"/>
    </location>
</feature>
<name>A0AAJ0G536_9PEZI</name>
<feature type="transmembrane region" description="Helical" evidence="1">
    <location>
        <begin position="6"/>
        <end position="26"/>
    </location>
</feature>
<dbReference type="PANTHER" id="PTHR39470:SF1">
    <property type="entry name" value="CHORISMATE SYNTHASE PROTEIN"/>
    <property type="match status" value="1"/>
</dbReference>
<evidence type="ECO:0000256" key="1">
    <source>
        <dbReference type="SAM" id="Phobius"/>
    </source>
</evidence>
<accession>A0AAJ0G536</accession>
<dbReference type="EMBL" id="JAWDJX010000051">
    <property type="protein sequence ID" value="KAK3048248.1"/>
    <property type="molecule type" value="Genomic_DNA"/>
</dbReference>
<comment type="caution">
    <text evidence="2">The sequence shown here is derived from an EMBL/GenBank/DDBJ whole genome shotgun (WGS) entry which is preliminary data.</text>
</comment>
<dbReference type="Proteomes" id="UP001271007">
    <property type="component" value="Unassembled WGS sequence"/>
</dbReference>